<evidence type="ECO:0008006" key="3">
    <source>
        <dbReference type="Google" id="ProtNLM"/>
    </source>
</evidence>
<dbReference type="InterPro" id="IPR008313">
    <property type="entry name" value="GH125"/>
</dbReference>
<organism evidence="1 2">
    <name type="scientific">Triparma retinervis</name>
    <dbReference type="NCBI Taxonomy" id="2557542"/>
    <lineage>
        <taxon>Eukaryota</taxon>
        <taxon>Sar</taxon>
        <taxon>Stramenopiles</taxon>
        <taxon>Ochrophyta</taxon>
        <taxon>Bolidophyceae</taxon>
        <taxon>Parmales</taxon>
        <taxon>Triparmaceae</taxon>
        <taxon>Triparma</taxon>
    </lineage>
</organism>
<feature type="non-terminal residue" evidence="1">
    <location>
        <position position="1"/>
    </location>
</feature>
<dbReference type="InterPro" id="IPR008928">
    <property type="entry name" value="6-hairpin_glycosidase_sf"/>
</dbReference>
<dbReference type="Pfam" id="PF06824">
    <property type="entry name" value="Glyco_hydro_125"/>
    <property type="match status" value="1"/>
</dbReference>
<dbReference type="InterPro" id="IPR012341">
    <property type="entry name" value="6hp_glycosidase-like_sf"/>
</dbReference>
<evidence type="ECO:0000313" key="2">
    <source>
        <dbReference type="Proteomes" id="UP001165082"/>
    </source>
</evidence>
<dbReference type="OrthoDB" id="7771656at2759"/>
<dbReference type="EMBL" id="BRXZ01000093">
    <property type="protein sequence ID" value="GMI04918.1"/>
    <property type="molecule type" value="Genomic_DNA"/>
</dbReference>
<proteinExistence type="predicted"/>
<dbReference type="Gene3D" id="1.50.10.10">
    <property type="match status" value="1"/>
</dbReference>
<dbReference type="AlphaFoldDB" id="A0A9W7CFQ3"/>
<dbReference type="SMART" id="SM01149">
    <property type="entry name" value="DUF1237"/>
    <property type="match status" value="1"/>
</dbReference>
<accession>A0A9W7CFQ3</accession>
<dbReference type="SUPFAM" id="SSF48208">
    <property type="entry name" value="Six-hairpin glycosidases"/>
    <property type="match status" value="1"/>
</dbReference>
<dbReference type="PANTHER" id="PTHR31047">
    <property type="entry name" value="MEIOTICALLY UP-REGULATED GENE 157 PROTEIN"/>
    <property type="match status" value="1"/>
</dbReference>
<dbReference type="PANTHER" id="PTHR31047:SF0">
    <property type="entry name" value="MEIOTICALLY UP-REGULATED GENE 157 PROTEIN"/>
    <property type="match status" value="1"/>
</dbReference>
<evidence type="ECO:0000313" key="1">
    <source>
        <dbReference type="EMBL" id="GMI04918.1"/>
    </source>
</evidence>
<gene>
    <name evidence="1" type="ORF">TrRE_jg269</name>
</gene>
<keyword evidence="2" id="KW-1185">Reference proteome</keyword>
<name>A0A9W7CFQ3_9STRA</name>
<comment type="caution">
    <text evidence="1">The sequence shown here is derived from an EMBL/GenBank/DDBJ whole genome shotgun (WGS) entry which is preliminary data.</text>
</comment>
<dbReference type="GO" id="GO:0005975">
    <property type="term" value="P:carbohydrate metabolic process"/>
    <property type="evidence" value="ECO:0007669"/>
    <property type="project" value="InterPro"/>
</dbReference>
<protein>
    <recommendedName>
        <fullName evidence="3">Metal-independent alpha-mannosidase</fullName>
    </recommendedName>
</protein>
<reference evidence="1" key="1">
    <citation type="submission" date="2022-07" db="EMBL/GenBank/DDBJ databases">
        <title>Genome analysis of Parmales, a sister group of diatoms, reveals the evolutionary specialization of diatoms from phago-mixotrophs to photoautotrophs.</title>
        <authorList>
            <person name="Ban H."/>
            <person name="Sato S."/>
            <person name="Yoshikawa S."/>
            <person name="Kazumasa Y."/>
            <person name="Nakamura Y."/>
            <person name="Ichinomiya M."/>
            <person name="Saitoh K."/>
            <person name="Sato N."/>
            <person name="Blanc-Mathieu R."/>
            <person name="Endo H."/>
            <person name="Kuwata A."/>
            <person name="Ogata H."/>
        </authorList>
    </citation>
    <scope>NUCLEOTIDE SEQUENCE</scope>
</reference>
<dbReference type="Proteomes" id="UP001165082">
    <property type="component" value="Unassembled WGS sequence"/>
</dbReference>
<sequence>AVLSRESNPFFFKGTVGEGVGGPHVGYGYIWPMGIIVRGMTSTDPEEIQMCLDMLVEATANTGFMHESFWKDDAGRFTRSWFAWANSLFGEFVVKIMEERPEMILKGEQ</sequence>